<feature type="region of interest" description="Disordered" evidence="1">
    <location>
        <begin position="450"/>
        <end position="472"/>
    </location>
</feature>
<protein>
    <submittedName>
        <fullName evidence="2">Uncharacterized protein</fullName>
    </submittedName>
</protein>
<feature type="compositionally biased region" description="Low complexity" evidence="1">
    <location>
        <begin position="192"/>
        <end position="224"/>
    </location>
</feature>
<proteinExistence type="predicted"/>
<feature type="compositionally biased region" description="Polar residues" evidence="1">
    <location>
        <begin position="336"/>
        <end position="360"/>
    </location>
</feature>
<dbReference type="AlphaFoldDB" id="A0AAI9U3A4"/>
<feature type="region of interest" description="Disordered" evidence="1">
    <location>
        <begin position="135"/>
        <end position="172"/>
    </location>
</feature>
<feature type="compositionally biased region" description="Polar residues" evidence="1">
    <location>
        <begin position="151"/>
        <end position="161"/>
    </location>
</feature>
<organism evidence="2 3">
    <name type="scientific">Colletotrichum cuscutae</name>
    <dbReference type="NCBI Taxonomy" id="1209917"/>
    <lineage>
        <taxon>Eukaryota</taxon>
        <taxon>Fungi</taxon>
        <taxon>Dikarya</taxon>
        <taxon>Ascomycota</taxon>
        <taxon>Pezizomycotina</taxon>
        <taxon>Sordariomycetes</taxon>
        <taxon>Hypocreomycetidae</taxon>
        <taxon>Glomerellales</taxon>
        <taxon>Glomerellaceae</taxon>
        <taxon>Colletotrichum</taxon>
        <taxon>Colletotrichum acutatum species complex</taxon>
    </lineage>
</organism>
<keyword evidence="3" id="KW-1185">Reference proteome</keyword>
<dbReference type="EMBL" id="MPDP01000303">
    <property type="protein sequence ID" value="KAK1450886.1"/>
    <property type="molecule type" value="Genomic_DNA"/>
</dbReference>
<evidence type="ECO:0000256" key="1">
    <source>
        <dbReference type="SAM" id="MobiDB-lite"/>
    </source>
</evidence>
<dbReference type="Proteomes" id="UP001239213">
    <property type="component" value="Unassembled WGS sequence"/>
</dbReference>
<dbReference type="InterPro" id="IPR012340">
    <property type="entry name" value="NA-bd_OB-fold"/>
</dbReference>
<dbReference type="Gene3D" id="2.40.50.140">
    <property type="entry name" value="Nucleic acid-binding proteins"/>
    <property type="match status" value="1"/>
</dbReference>
<feature type="region of interest" description="Disordered" evidence="1">
    <location>
        <begin position="309"/>
        <end position="375"/>
    </location>
</feature>
<feature type="compositionally biased region" description="Low complexity" evidence="1">
    <location>
        <begin position="453"/>
        <end position="463"/>
    </location>
</feature>
<gene>
    <name evidence="2" type="ORF">CCUS01_11426</name>
</gene>
<feature type="compositionally biased region" description="Low complexity" evidence="1">
    <location>
        <begin position="361"/>
        <end position="374"/>
    </location>
</feature>
<comment type="caution">
    <text evidence="2">The sequence shown here is derived from an EMBL/GenBank/DDBJ whole genome shotgun (WGS) entry which is preliminary data.</text>
</comment>
<evidence type="ECO:0000313" key="2">
    <source>
        <dbReference type="EMBL" id="KAK1450886.1"/>
    </source>
</evidence>
<name>A0AAI9U3A4_9PEZI</name>
<sequence length="549" mass="58500">MKTARVRASGTPGLKISSASFIGYQGKKMGLGLRRRDRVDVVKVKLVDAEVPAVTGTDLANTAFRLIPIPEAHSQGIQFWQKRKKKKQTQENQPCNRFGGDTNAAYSSFVTRLIQLCSRGTCEGVLDDPILPRNLQSSRHAAPPGSRAPQHFSTPVTNTHTPAAAAGPEPAPRHPCMPKVIIFAGAPEADWSSPDSLLLSGPPALPVSTPTSTSTSLSPSTPATQNGADTTTIALPSWRSLPLYHKPLTTGYSQPHGLPSNFLPPAHFFSLSWDAHQETANNDTTTTTDSQDPLSQQFCNHSLALHHDLASSQLPPPPSSSQPPAQQNPSRHRDNNSFNTTATDSFISETTDSFQDTTADLSTSTPRPPLLTSTHHLSDLEDIPPAPSLLRLAPQTVTVNLIAGVISVSTPRSVTTRWGSELSLVEVLLGDDTRAGFGVTFWLPAMPPPPPAAAKSAGKPATADPTSPANLRGQDVVLLQNCTGRTEVGGGGLSLQEEGMGMGNRARYTRSLFVGGGGGGEEKTTARGVVKRGWDALPDDTQEREELLY</sequence>
<reference evidence="2" key="1">
    <citation type="submission" date="2016-11" db="EMBL/GenBank/DDBJ databases">
        <title>The genome sequence of Colletotrichum cuscutae.</title>
        <authorList>
            <person name="Baroncelli R."/>
        </authorList>
    </citation>
    <scope>NUCLEOTIDE SEQUENCE</scope>
    <source>
        <strain evidence="2">IMI 304802</strain>
    </source>
</reference>
<feature type="region of interest" description="Disordered" evidence="1">
    <location>
        <begin position="192"/>
        <end position="231"/>
    </location>
</feature>
<accession>A0AAI9U3A4</accession>
<dbReference type="SUPFAM" id="SSF50249">
    <property type="entry name" value="Nucleic acid-binding proteins"/>
    <property type="match status" value="1"/>
</dbReference>
<evidence type="ECO:0000313" key="3">
    <source>
        <dbReference type="Proteomes" id="UP001239213"/>
    </source>
</evidence>